<dbReference type="PROSITE" id="PS01357">
    <property type="entry name" value="ZF_ZZ_1"/>
    <property type="match status" value="1"/>
</dbReference>
<dbReference type="PANTHER" id="PTHR46288">
    <property type="entry name" value="PHORBOL-ESTER/DAG-TYPE DOMAIN-CONTAINING PROTEIN"/>
    <property type="match status" value="1"/>
</dbReference>
<dbReference type="GO" id="GO:0008270">
    <property type="term" value="F:zinc ion binding"/>
    <property type="evidence" value="ECO:0007669"/>
    <property type="project" value="UniProtKB-KW"/>
</dbReference>
<reference evidence="7 8" key="1">
    <citation type="submission" date="2014-11" db="EMBL/GenBank/DDBJ databases">
        <authorList>
            <person name="Wibberg Daniel"/>
        </authorList>
    </citation>
    <scope>NUCLEOTIDE SEQUENCE [LARGE SCALE GENOMIC DNA]</scope>
    <source>
        <strain evidence="7">Rhizoctonia solani AG1-IB 7/3/14</strain>
    </source>
</reference>
<keyword evidence="3" id="KW-0862">Zinc</keyword>
<dbReference type="InterPro" id="IPR000433">
    <property type="entry name" value="Znf_ZZ"/>
</dbReference>
<dbReference type="Proteomes" id="UP000059188">
    <property type="component" value="Unassembled WGS sequence"/>
</dbReference>
<proteinExistence type="predicted"/>
<dbReference type="Gene3D" id="3.30.60.90">
    <property type="match status" value="2"/>
</dbReference>
<evidence type="ECO:0000313" key="8">
    <source>
        <dbReference type="Proteomes" id="UP000059188"/>
    </source>
</evidence>
<evidence type="ECO:0000256" key="5">
    <source>
        <dbReference type="SAM" id="MobiDB-lite"/>
    </source>
</evidence>
<feature type="compositionally biased region" description="Low complexity" evidence="5">
    <location>
        <begin position="396"/>
        <end position="405"/>
    </location>
</feature>
<dbReference type="SMART" id="SM00291">
    <property type="entry name" value="ZnF_ZZ"/>
    <property type="match status" value="2"/>
</dbReference>
<keyword evidence="8" id="KW-1185">Reference proteome</keyword>
<feature type="region of interest" description="Disordered" evidence="5">
    <location>
        <begin position="393"/>
        <end position="419"/>
    </location>
</feature>
<evidence type="ECO:0000259" key="6">
    <source>
        <dbReference type="PROSITE" id="PS50135"/>
    </source>
</evidence>
<dbReference type="SUPFAM" id="SSF57850">
    <property type="entry name" value="RING/U-box"/>
    <property type="match status" value="2"/>
</dbReference>
<keyword evidence="2 4" id="KW-0863">Zinc-finger</keyword>
<dbReference type="InterPro" id="IPR043145">
    <property type="entry name" value="Znf_ZZ_sf"/>
</dbReference>
<dbReference type="PROSITE" id="PS50135">
    <property type="entry name" value="ZF_ZZ_2"/>
    <property type="match status" value="1"/>
</dbReference>
<organism evidence="7 8">
    <name type="scientific">Thanatephorus cucumeris (strain AG1-IB / isolate 7/3/14)</name>
    <name type="common">Lettuce bottom rot fungus</name>
    <name type="synonym">Rhizoctonia solani</name>
    <dbReference type="NCBI Taxonomy" id="1108050"/>
    <lineage>
        <taxon>Eukaryota</taxon>
        <taxon>Fungi</taxon>
        <taxon>Dikarya</taxon>
        <taxon>Basidiomycota</taxon>
        <taxon>Agaricomycotina</taxon>
        <taxon>Agaricomycetes</taxon>
        <taxon>Cantharellales</taxon>
        <taxon>Ceratobasidiaceae</taxon>
        <taxon>Rhizoctonia</taxon>
        <taxon>Rhizoctonia solani AG-1</taxon>
    </lineage>
</organism>
<dbReference type="AlphaFoldDB" id="A0A0B7FWV4"/>
<accession>A0A0B7FWV4</accession>
<sequence length="512" mass="56790">MTGIKDALGLNSTPIKLCKDMTNEELLQEELSQRMELTRLVLSLSVHIGTCTTHGVLSAGTTLPLHLPVVVFIAYKLTKVALRHRAIKTEIKANRRGVQLRKISSGGEKRLTAGIILVILAPILSAIGADIVNEIICTLAGTDPIKIASIGSSSSTLALGECSEDGSGADIVLYEGDIDDDKAEKNDISVSSEATQNIIEQLVELWSRKLIRSVSDEFTQLVEEIDLTISRANKSLPSHYQVHCNACFAQISKGYSCQECHDFDLCYECYVGMKHQDVKRHPYIEFMVQEEISQIQRIMVSLRRETVIVEHGRGSHTQCNVCLSMISEPTRIGKGTGMSTYYRCKGCPDFDICTKCFPEEAAKAIHSDHKFNMIVATDDEATISRLSPTIHARGLSSSSNSSSNSWVRTPVSTPESLGLPTPPPYGSLFSSTPWVTSPTSPISSPPLYPSTRSENIWHRDQHFGCDACYNIIDDDRRLYCVDCQFDLHVKCQNWSGRGHQRFHRIRVLVKDV</sequence>
<dbReference type="EMBL" id="LN679106">
    <property type="protein sequence ID" value="CEL62436.1"/>
    <property type="molecule type" value="Genomic_DNA"/>
</dbReference>
<feature type="compositionally biased region" description="Polar residues" evidence="5">
    <location>
        <begin position="406"/>
        <end position="415"/>
    </location>
</feature>
<dbReference type="OrthoDB" id="899at2759"/>
<protein>
    <recommendedName>
        <fullName evidence="6">ZZ-type domain-containing protein</fullName>
    </recommendedName>
</protein>
<evidence type="ECO:0000256" key="3">
    <source>
        <dbReference type="ARBA" id="ARBA00022833"/>
    </source>
</evidence>
<evidence type="ECO:0000313" key="7">
    <source>
        <dbReference type="EMBL" id="CEL62436.1"/>
    </source>
</evidence>
<dbReference type="SUPFAM" id="SSF57889">
    <property type="entry name" value="Cysteine-rich domain"/>
    <property type="match status" value="1"/>
</dbReference>
<evidence type="ECO:0000256" key="1">
    <source>
        <dbReference type="ARBA" id="ARBA00022723"/>
    </source>
</evidence>
<name>A0A0B7FWV4_THACB</name>
<keyword evidence="1" id="KW-0479">Metal-binding</keyword>
<evidence type="ECO:0000256" key="2">
    <source>
        <dbReference type="ARBA" id="ARBA00022771"/>
    </source>
</evidence>
<gene>
    <name evidence="7" type="ORF">RSOLAG1IB_04792</name>
</gene>
<evidence type="ECO:0000256" key="4">
    <source>
        <dbReference type="PROSITE-ProRule" id="PRU00228"/>
    </source>
</evidence>
<dbReference type="InterPro" id="IPR046349">
    <property type="entry name" value="C1-like_sf"/>
</dbReference>
<dbReference type="Pfam" id="PF00569">
    <property type="entry name" value="ZZ"/>
    <property type="match status" value="1"/>
</dbReference>
<feature type="domain" description="ZZ-type" evidence="6">
    <location>
        <begin position="239"/>
        <end position="291"/>
    </location>
</feature>